<sequence length="365" mass="42646">MADPLTENERTRRARDLLKVYDETFTHFKIRVKNEIDKINKHYSLCDTEERTSSANTKPALSQRFTVKSKGTRLNTSIPPHKEKDAKSKTKSRNALLSFNGEVGSIICEDNYSEVCEDLFTYKATQSQMTKNEQRYILELEKARERLNDPNNQLPIEVDQTEKDRIVEQLKLQALCNDNKAFQKYKKGTLFDDKVNIMELVRKGKAEDRFKRRNDSVVDEISNVQAEPKKKESVNMFRNTMEKFQNLGNVQTHRKFDSDKSEFLEPHTIKVLPPSTPRKINLKKGLSLMNQTLNSKFSNYSKNHRRMQDKLNSTLNTSRWKGLSRGSKNRNSLVTQRRFENTDTTRNRSSFLITEETLNNAKHRK</sequence>
<comment type="caution">
    <text evidence="2">The sequence shown here is derived from an EMBL/GenBank/DDBJ whole genome shotgun (WGS) entry which is preliminary data.</text>
</comment>
<accession>A0AAD1Y4R6</accession>
<keyword evidence="3" id="KW-1185">Reference proteome</keyword>
<evidence type="ECO:0000313" key="3">
    <source>
        <dbReference type="Proteomes" id="UP001295684"/>
    </source>
</evidence>
<feature type="region of interest" description="Disordered" evidence="1">
    <location>
        <begin position="67"/>
        <end position="90"/>
    </location>
</feature>
<evidence type="ECO:0000313" key="2">
    <source>
        <dbReference type="EMBL" id="CAI2385153.1"/>
    </source>
</evidence>
<protein>
    <submittedName>
        <fullName evidence="2">Uncharacterized protein</fullName>
    </submittedName>
</protein>
<dbReference type="EMBL" id="CAMPGE010027533">
    <property type="protein sequence ID" value="CAI2385153.1"/>
    <property type="molecule type" value="Genomic_DNA"/>
</dbReference>
<dbReference type="Proteomes" id="UP001295684">
    <property type="component" value="Unassembled WGS sequence"/>
</dbReference>
<name>A0AAD1Y4R6_EUPCR</name>
<proteinExistence type="predicted"/>
<gene>
    <name evidence="2" type="ORF">ECRASSUSDP1_LOCUS26701</name>
</gene>
<evidence type="ECO:0000256" key="1">
    <source>
        <dbReference type="SAM" id="MobiDB-lite"/>
    </source>
</evidence>
<organism evidence="2 3">
    <name type="scientific">Euplotes crassus</name>
    <dbReference type="NCBI Taxonomy" id="5936"/>
    <lineage>
        <taxon>Eukaryota</taxon>
        <taxon>Sar</taxon>
        <taxon>Alveolata</taxon>
        <taxon>Ciliophora</taxon>
        <taxon>Intramacronucleata</taxon>
        <taxon>Spirotrichea</taxon>
        <taxon>Hypotrichia</taxon>
        <taxon>Euplotida</taxon>
        <taxon>Euplotidae</taxon>
        <taxon>Moneuplotes</taxon>
    </lineage>
</organism>
<dbReference type="AlphaFoldDB" id="A0AAD1Y4R6"/>
<reference evidence="2" key="1">
    <citation type="submission" date="2023-07" db="EMBL/GenBank/DDBJ databases">
        <authorList>
            <consortium name="AG Swart"/>
            <person name="Singh M."/>
            <person name="Singh A."/>
            <person name="Seah K."/>
            <person name="Emmerich C."/>
        </authorList>
    </citation>
    <scope>NUCLEOTIDE SEQUENCE</scope>
    <source>
        <strain evidence="2">DP1</strain>
    </source>
</reference>